<feature type="transmembrane region" description="Helical" evidence="7">
    <location>
        <begin position="21"/>
        <end position="39"/>
    </location>
</feature>
<dbReference type="PANTHER" id="PTHR43266:SF10">
    <property type="entry name" value="BACILYSIN EXPORTER BACE-RELATED"/>
    <property type="match status" value="1"/>
</dbReference>
<comment type="subcellular location">
    <subcellularLocation>
        <location evidence="1">Cell membrane</location>
        <topology evidence="1">Multi-pass membrane protein</topology>
    </subcellularLocation>
</comment>
<keyword evidence="2" id="KW-0813">Transport</keyword>
<dbReference type="Proteomes" id="UP000532194">
    <property type="component" value="Unassembled WGS sequence"/>
</dbReference>
<feature type="transmembrane region" description="Helical" evidence="7">
    <location>
        <begin position="45"/>
        <end position="70"/>
    </location>
</feature>
<evidence type="ECO:0000313" key="9">
    <source>
        <dbReference type="EMBL" id="NMM94091.1"/>
    </source>
</evidence>
<reference evidence="9 10" key="1">
    <citation type="submission" date="2020-02" db="EMBL/GenBank/DDBJ databases">
        <title>Characterization of phylogenetic diversity of novel bifidobacterial species isolated in Czech ZOOs.</title>
        <authorList>
            <person name="Lugli G.A."/>
            <person name="Vera N.B."/>
            <person name="Ventura M."/>
        </authorList>
    </citation>
    <scope>NUCLEOTIDE SEQUENCE [LARGE SCALE GENOMIC DNA]</scope>
    <source>
        <strain evidence="9 10">DSM 109957</strain>
    </source>
</reference>
<evidence type="ECO:0000256" key="4">
    <source>
        <dbReference type="ARBA" id="ARBA00022692"/>
    </source>
</evidence>
<dbReference type="Gene3D" id="1.20.1250.20">
    <property type="entry name" value="MFS general substrate transporter like domains"/>
    <property type="match status" value="1"/>
</dbReference>
<name>A0A7Y0ERN9_9BIFI</name>
<dbReference type="GO" id="GO:0005886">
    <property type="term" value="C:plasma membrane"/>
    <property type="evidence" value="ECO:0007669"/>
    <property type="project" value="UniProtKB-SubCell"/>
</dbReference>
<feature type="domain" description="Major facilitator superfamily (MFS) profile" evidence="8">
    <location>
        <begin position="7"/>
        <end position="424"/>
    </location>
</feature>
<accession>A0A7Y0ERN9</accession>
<feature type="transmembrane region" description="Helical" evidence="7">
    <location>
        <begin position="169"/>
        <end position="190"/>
    </location>
</feature>
<dbReference type="InterPro" id="IPR036259">
    <property type="entry name" value="MFS_trans_sf"/>
</dbReference>
<dbReference type="SUPFAM" id="SSF103473">
    <property type="entry name" value="MFS general substrate transporter"/>
    <property type="match status" value="1"/>
</dbReference>
<protein>
    <submittedName>
        <fullName evidence="9">MFS transporter</fullName>
    </submittedName>
</protein>
<feature type="transmembrane region" description="Helical" evidence="7">
    <location>
        <begin position="337"/>
        <end position="359"/>
    </location>
</feature>
<gene>
    <name evidence="9" type="ORF">G1C95_1278</name>
</gene>
<dbReference type="Pfam" id="PF07690">
    <property type="entry name" value="MFS_1"/>
    <property type="match status" value="1"/>
</dbReference>
<dbReference type="EMBL" id="JAAIII010000003">
    <property type="protein sequence ID" value="NMM94091.1"/>
    <property type="molecule type" value="Genomic_DNA"/>
</dbReference>
<keyword evidence="5 7" id="KW-1133">Transmembrane helix</keyword>
<feature type="transmembrane region" description="Helical" evidence="7">
    <location>
        <begin position="311"/>
        <end position="331"/>
    </location>
</feature>
<feature type="transmembrane region" description="Helical" evidence="7">
    <location>
        <begin position="235"/>
        <end position="258"/>
    </location>
</feature>
<feature type="transmembrane region" description="Helical" evidence="7">
    <location>
        <begin position="371"/>
        <end position="391"/>
    </location>
</feature>
<proteinExistence type="predicted"/>
<keyword evidence="10" id="KW-1185">Reference proteome</keyword>
<dbReference type="RefSeq" id="WP_169172121.1">
    <property type="nucleotide sequence ID" value="NZ_JAAIII010000003.1"/>
</dbReference>
<dbReference type="PANTHER" id="PTHR43266">
    <property type="entry name" value="MACROLIDE-EFFLUX PROTEIN"/>
    <property type="match status" value="1"/>
</dbReference>
<sequence length="427" mass="45553">MRIKKEGFRHVQVPMLLAGQTASLLGSSIVQYAIVWYIVMSTNSGLTMTLVLIIQCLPQSLISLLGGVWADRWNRKLLIILPDAVIAIITVFLSIGFALGDVGVPFILCALALRSAGAGIQTPAVQAFIPEITPEDKLLRVNAINGTLQSINMIASPAIAAVLVNVLPIWSIMLVDVCTAVVGIVLVAAIRCPAVQSSAQTDRITSVDATQSIAGVWQDLRAGMAYVWTHTRVRIIIIGYMVMCIVNTAPMNLTLLLINRVWQHATLQLGFVSLSTSADKLGADQFAWSLGMVLGGAFLSSVGSTRIRNTMVTVGIAFGCMGLFTIGLGIAPNLLAYLIIDFLVGVATSFASSPVFTMLQTETDESMLGRTFGLLTAFSTFGTPIGMLVFGPLSDAIPVQAVFVMGGLLTLPVAIWVCAGSRRRVQR</sequence>
<feature type="transmembrane region" description="Helical" evidence="7">
    <location>
        <begin position="77"/>
        <end position="99"/>
    </location>
</feature>
<evidence type="ECO:0000313" key="10">
    <source>
        <dbReference type="Proteomes" id="UP000532194"/>
    </source>
</evidence>
<evidence type="ECO:0000256" key="7">
    <source>
        <dbReference type="SAM" id="Phobius"/>
    </source>
</evidence>
<feature type="transmembrane region" description="Helical" evidence="7">
    <location>
        <begin position="286"/>
        <end position="304"/>
    </location>
</feature>
<evidence type="ECO:0000256" key="2">
    <source>
        <dbReference type="ARBA" id="ARBA00022448"/>
    </source>
</evidence>
<feature type="transmembrane region" description="Helical" evidence="7">
    <location>
        <begin position="397"/>
        <end position="419"/>
    </location>
</feature>
<dbReference type="GO" id="GO:0022857">
    <property type="term" value="F:transmembrane transporter activity"/>
    <property type="evidence" value="ECO:0007669"/>
    <property type="project" value="InterPro"/>
</dbReference>
<dbReference type="InterPro" id="IPR020846">
    <property type="entry name" value="MFS_dom"/>
</dbReference>
<organism evidence="9 10">
    <name type="scientific">Bifidobacterium oedipodis</name>
    <dbReference type="NCBI Taxonomy" id="2675322"/>
    <lineage>
        <taxon>Bacteria</taxon>
        <taxon>Bacillati</taxon>
        <taxon>Actinomycetota</taxon>
        <taxon>Actinomycetes</taxon>
        <taxon>Bifidobacteriales</taxon>
        <taxon>Bifidobacteriaceae</taxon>
        <taxon>Bifidobacterium</taxon>
    </lineage>
</organism>
<dbReference type="AlphaFoldDB" id="A0A7Y0ERN9"/>
<comment type="caution">
    <text evidence="9">The sequence shown here is derived from an EMBL/GenBank/DDBJ whole genome shotgun (WGS) entry which is preliminary data.</text>
</comment>
<evidence type="ECO:0000256" key="3">
    <source>
        <dbReference type="ARBA" id="ARBA00022475"/>
    </source>
</evidence>
<keyword evidence="6 7" id="KW-0472">Membrane</keyword>
<dbReference type="PROSITE" id="PS50850">
    <property type="entry name" value="MFS"/>
    <property type="match status" value="1"/>
</dbReference>
<evidence type="ECO:0000259" key="8">
    <source>
        <dbReference type="PROSITE" id="PS50850"/>
    </source>
</evidence>
<evidence type="ECO:0000256" key="5">
    <source>
        <dbReference type="ARBA" id="ARBA00022989"/>
    </source>
</evidence>
<keyword evidence="4 7" id="KW-0812">Transmembrane</keyword>
<dbReference type="InterPro" id="IPR011701">
    <property type="entry name" value="MFS"/>
</dbReference>
<keyword evidence="3" id="KW-1003">Cell membrane</keyword>
<dbReference type="CDD" id="cd06173">
    <property type="entry name" value="MFS_MefA_like"/>
    <property type="match status" value="1"/>
</dbReference>
<evidence type="ECO:0000256" key="6">
    <source>
        <dbReference type="ARBA" id="ARBA00023136"/>
    </source>
</evidence>
<evidence type="ECO:0000256" key="1">
    <source>
        <dbReference type="ARBA" id="ARBA00004651"/>
    </source>
</evidence>